<proteinExistence type="predicted"/>
<dbReference type="EMBL" id="MPDH01000021">
    <property type="protein sequence ID" value="PNP88534.1"/>
    <property type="molecule type" value="Genomic_DNA"/>
</dbReference>
<comment type="caution">
    <text evidence="1">The sequence shown here is derived from an EMBL/GenBank/DDBJ whole genome shotgun (WGS) entry which is preliminary data.</text>
</comment>
<evidence type="ECO:0000313" key="1">
    <source>
        <dbReference type="EMBL" id="PNP88534.1"/>
    </source>
</evidence>
<dbReference type="RefSeq" id="WP_036092170.1">
    <property type="nucleotide sequence ID" value="NZ_BJEY01000020.1"/>
</dbReference>
<protein>
    <recommendedName>
        <fullName evidence="3">Lipoprotein</fullName>
    </recommendedName>
</protein>
<evidence type="ECO:0008006" key="3">
    <source>
        <dbReference type="Google" id="ProtNLM"/>
    </source>
</evidence>
<dbReference type="PROSITE" id="PS51257">
    <property type="entry name" value="PROKAR_LIPOPROTEIN"/>
    <property type="match status" value="1"/>
</dbReference>
<name>A0ABX4XKD1_9LIST</name>
<sequence>MRRAYKIWLKSLLGFISIVVLLISAGCVQPSINILSTEVKGLGILIRGDTNTTADITYEDDGGEVKKAENLSGKFLISVHQSIEDRQVKITSTIGKKSEETVVDVKKVGYIGSYEEIQEDYNFALDAAELGAENKWPETVEDGIHDFNNKNGIKVIGNISQGMLTSVMIQNADYTIDAMNEKEINEFTTDFMAISAVLEAEDKVYDTFDRYFENPKTESGKVESGGYAYEFIDTPTSVYAIVTKSEY</sequence>
<gene>
    <name evidence="1" type="ORF">BMT55_14520</name>
</gene>
<organism evidence="1 2">
    <name type="scientific">Listeria newyorkensis</name>
    <dbReference type="NCBI Taxonomy" id="1497681"/>
    <lineage>
        <taxon>Bacteria</taxon>
        <taxon>Bacillati</taxon>
        <taxon>Bacillota</taxon>
        <taxon>Bacilli</taxon>
        <taxon>Bacillales</taxon>
        <taxon>Listeriaceae</taxon>
        <taxon>Listeria</taxon>
    </lineage>
</organism>
<dbReference type="Proteomes" id="UP000236500">
    <property type="component" value="Unassembled WGS sequence"/>
</dbReference>
<evidence type="ECO:0000313" key="2">
    <source>
        <dbReference type="Proteomes" id="UP000236500"/>
    </source>
</evidence>
<accession>A0ABX4XKD1</accession>
<keyword evidence="2" id="KW-1185">Reference proteome</keyword>
<reference evidence="1 2" key="1">
    <citation type="submission" date="2016-11" db="EMBL/GenBank/DDBJ databases">
        <title>Whole Genome Sequence of Listeria newyorkensis.</title>
        <authorList>
            <person name="Frink S."/>
            <person name="Morales C."/>
            <person name="Kiang D."/>
        </authorList>
    </citation>
    <scope>NUCLEOTIDE SEQUENCE [LARGE SCALE GENOMIC DNA]</scope>
    <source>
        <strain evidence="1 2">F1604011-044</strain>
    </source>
</reference>